<dbReference type="InterPro" id="IPR012349">
    <property type="entry name" value="Split_barrel_FMN-bd"/>
</dbReference>
<dbReference type="EMBL" id="BDCX01000001">
    <property type="protein sequence ID" value="GAT64657.1"/>
    <property type="molecule type" value="Genomic_DNA"/>
</dbReference>
<dbReference type="OrthoDB" id="9794948at2"/>
<keyword evidence="2" id="KW-1185">Reference proteome</keyword>
<organism evidence="1 2">
    <name type="scientific">Planomonospora sphaerica</name>
    <dbReference type="NCBI Taxonomy" id="161355"/>
    <lineage>
        <taxon>Bacteria</taxon>
        <taxon>Bacillati</taxon>
        <taxon>Actinomycetota</taxon>
        <taxon>Actinomycetes</taxon>
        <taxon>Streptosporangiales</taxon>
        <taxon>Streptosporangiaceae</taxon>
        <taxon>Planomonospora</taxon>
    </lineage>
</organism>
<proteinExistence type="predicted"/>
<evidence type="ECO:0000313" key="2">
    <source>
        <dbReference type="Proteomes" id="UP000077701"/>
    </source>
</evidence>
<reference evidence="1 2" key="1">
    <citation type="journal article" date="2016" name="Genome Announc.">
        <title>Draft Genome Sequence of Planomonospora sphaerica JCM9374, a Rare Actinomycete.</title>
        <authorList>
            <person name="Dohra H."/>
            <person name="Suzuki T."/>
            <person name="Inoue Y."/>
            <person name="Kodani S."/>
        </authorList>
    </citation>
    <scope>NUCLEOTIDE SEQUENCE [LARGE SCALE GENOMIC DNA]</scope>
    <source>
        <strain evidence="1 2">JCM 9374</strain>
    </source>
</reference>
<dbReference type="PANTHER" id="PTHR35802">
    <property type="entry name" value="PROTEASE SYNTHASE AND SPORULATION PROTEIN PAI 2"/>
    <property type="match status" value="1"/>
</dbReference>
<protein>
    <submittedName>
        <fullName evidence="1">Transcriptional regulator</fullName>
    </submittedName>
</protein>
<dbReference type="PANTHER" id="PTHR35802:SF1">
    <property type="entry name" value="PROTEASE SYNTHASE AND SPORULATION PROTEIN PAI 2"/>
    <property type="match status" value="1"/>
</dbReference>
<comment type="caution">
    <text evidence="1">The sequence shown here is derived from an EMBL/GenBank/DDBJ whole genome shotgun (WGS) entry which is preliminary data.</text>
</comment>
<evidence type="ECO:0000313" key="1">
    <source>
        <dbReference type="EMBL" id="GAT64657.1"/>
    </source>
</evidence>
<dbReference type="InterPro" id="IPR007396">
    <property type="entry name" value="TR_PAI2-type"/>
</dbReference>
<dbReference type="RefSeq" id="WP_068894037.1">
    <property type="nucleotide sequence ID" value="NZ_BDCX01000001.1"/>
</dbReference>
<gene>
    <name evidence="1" type="ORF">PS9374_00288</name>
</gene>
<sequence>MMIHPWDAAAPDEALEFVRSSGFGHLIASGRDRDVPVVVPTQFLLADDRTVLLHLARPNPVWAAIAENPAVLLSVAGDWAYVPGAWKVLPGEDDPRLGVPTTYYAAVQLVCHAEVVTDPEGKLDILRAQLARLEPEGALADPAEHARRLPGILGLRLTVRKVEGKFKYGGNADEAHRRHIADRLAERGGPGDAPARAHLLRRLGG</sequence>
<dbReference type="AlphaFoldDB" id="A0A161LHF3"/>
<dbReference type="STRING" id="161355.PS9374_00288"/>
<dbReference type="Pfam" id="PF04299">
    <property type="entry name" value="FMN_bind_2"/>
    <property type="match status" value="1"/>
</dbReference>
<accession>A0A161LHF3</accession>
<dbReference type="Gene3D" id="2.30.110.10">
    <property type="entry name" value="Electron Transport, Fmn-binding Protein, Chain A"/>
    <property type="match status" value="1"/>
</dbReference>
<reference evidence="2" key="2">
    <citation type="submission" date="2016-04" db="EMBL/GenBank/DDBJ databases">
        <title>Planomonospora sphaerica JCM9374 whole genome shotgun sequence.</title>
        <authorList>
            <person name="Suzuki T."/>
            <person name="Dohra H."/>
            <person name="Kodani S."/>
        </authorList>
    </citation>
    <scope>NUCLEOTIDE SEQUENCE [LARGE SCALE GENOMIC DNA]</scope>
    <source>
        <strain evidence="2">JCM 9374</strain>
    </source>
</reference>
<dbReference type="Proteomes" id="UP000077701">
    <property type="component" value="Unassembled WGS sequence"/>
</dbReference>
<dbReference type="SUPFAM" id="SSF50475">
    <property type="entry name" value="FMN-binding split barrel"/>
    <property type="match status" value="1"/>
</dbReference>
<name>A0A161LHF3_9ACTN</name>